<dbReference type="EMBL" id="GCKF01043192">
    <property type="protein sequence ID" value="JAG94537.1"/>
    <property type="molecule type" value="Transcribed_RNA"/>
</dbReference>
<evidence type="ECO:0000256" key="4">
    <source>
        <dbReference type="ARBA" id="ARBA00022679"/>
    </source>
</evidence>
<dbReference type="Pfam" id="PF00043">
    <property type="entry name" value="GST_C"/>
    <property type="match status" value="1"/>
</dbReference>
<reference evidence="14" key="1">
    <citation type="submission" date="2015-03" db="EMBL/GenBank/DDBJ databases">
        <title>A transcriptome of Araucaria cunninghamii, an australian fine timber species.</title>
        <authorList>
            <person name="Jing Yi C.J.Y."/>
            <person name="Yin San L.Y.S."/>
            <person name="Abdul Karim S.S."/>
            <person name="Wan Azmi N.N."/>
            <person name="Hercus R.R."/>
            <person name="Croft L.L."/>
        </authorList>
    </citation>
    <scope>NUCLEOTIDE SEQUENCE</scope>
    <source>
        <strain evidence="14">MI0301</strain>
        <tissue evidence="14">Leaf</tissue>
    </source>
</reference>
<dbReference type="InterPro" id="IPR045073">
    <property type="entry name" value="Omega/Tau-like"/>
</dbReference>
<keyword evidence="4" id="KW-0808">Transferase</keyword>
<dbReference type="PANTHER" id="PTHR11260:SF781">
    <property type="entry name" value="GLUTATHIONE S-TRANSFERASE U19"/>
    <property type="match status" value="1"/>
</dbReference>
<evidence type="ECO:0000256" key="10">
    <source>
        <dbReference type="ARBA" id="ARBA00049544"/>
    </source>
</evidence>
<evidence type="ECO:0000256" key="11">
    <source>
        <dbReference type="RuleBase" id="RU003494"/>
    </source>
</evidence>
<dbReference type="Gene3D" id="3.40.30.10">
    <property type="entry name" value="Glutaredoxin"/>
    <property type="match status" value="1"/>
</dbReference>
<evidence type="ECO:0000259" key="13">
    <source>
        <dbReference type="PROSITE" id="PS50405"/>
    </source>
</evidence>
<dbReference type="CDD" id="cd03185">
    <property type="entry name" value="GST_C_Tau"/>
    <property type="match status" value="1"/>
</dbReference>
<dbReference type="SFLD" id="SFLDG00358">
    <property type="entry name" value="Main_(cytGST)"/>
    <property type="match status" value="1"/>
</dbReference>
<dbReference type="GO" id="GO:0050610">
    <property type="term" value="F:methylarsonate reductase activity"/>
    <property type="evidence" value="ECO:0007669"/>
    <property type="project" value="UniProtKB-EC"/>
</dbReference>
<dbReference type="GO" id="GO:0006749">
    <property type="term" value="P:glutathione metabolic process"/>
    <property type="evidence" value="ECO:0007669"/>
    <property type="project" value="InterPro"/>
</dbReference>
<evidence type="ECO:0000256" key="8">
    <source>
        <dbReference type="ARBA" id="ARBA00047960"/>
    </source>
</evidence>
<feature type="domain" description="GST N-terminal" evidence="12">
    <location>
        <begin position="6"/>
        <end position="85"/>
    </location>
</feature>
<dbReference type="GO" id="GO:0045174">
    <property type="term" value="F:glutathione dehydrogenase (ascorbate) activity"/>
    <property type="evidence" value="ECO:0007669"/>
    <property type="project" value="UniProtKB-EC"/>
</dbReference>
<evidence type="ECO:0000256" key="6">
    <source>
        <dbReference type="ARBA" id="ARBA00032186"/>
    </source>
</evidence>
<dbReference type="EC" id="1.8.5.1" evidence="1"/>
<comment type="catalytic activity">
    <reaction evidence="10">
        <text>L-dehydroascorbate + 2 glutathione = glutathione disulfide + L-ascorbate</text>
        <dbReference type="Rhea" id="RHEA:24424"/>
        <dbReference type="ChEBI" id="CHEBI:38290"/>
        <dbReference type="ChEBI" id="CHEBI:57925"/>
        <dbReference type="ChEBI" id="CHEBI:58297"/>
        <dbReference type="ChEBI" id="CHEBI:58539"/>
        <dbReference type="EC" id="1.8.5.1"/>
    </reaction>
</comment>
<dbReference type="InterPro" id="IPR010987">
    <property type="entry name" value="Glutathione-S-Trfase_C-like"/>
</dbReference>
<dbReference type="InterPro" id="IPR004046">
    <property type="entry name" value="GST_C"/>
</dbReference>
<protein>
    <recommendedName>
        <fullName evidence="6">Glutathione-dependent dehydroascorbate reductase</fullName>
        <ecNumber evidence="3">1.20.4.2</ecNumber>
        <ecNumber evidence="1">1.8.5.1</ecNumber>
        <ecNumber evidence="2">2.5.1.18</ecNumber>
    </recommendedName>
    <alternativeName>
        <fullName evidence="7">Monomethylarsonic acid reductase</fullName>
    </alternativeName>
</protein>
<accession>A0A0D6QSL5</accession>
<evidence type="ECO:0000259" key="12">
    <source>
        <dbReference type="PROSITE" id="PS50404"/>
    </source>
</evidence>
<evidence type="ECO:0000256" key="5">
    <source>
        <dbReference type="ARBA" id="ARBA00023002"/>
    </source>
</evidence>
<keyword evidence="5" id="KW-0560">Oxidoreductase</keyword>
<comment type="catalytic activity">
    <reaction evidence="8">
        <text>RX + glutathione = an S-substituted glutathione + a halide anion + H(+)</text>
        <dbReference type="Rhea" id="RHEA:16437"/>
        <dbReference type="ChEBI" id="CHEBI:15378"/>
        <dbReference type="ChEBI" id="CHEBI:16042"/>
        <dbReference type="ChEBI" id="CHEBI:17792"/>
        <dbReference type="ChEBI" id="CHEBI:57925"/>
        <dbReference type="ChEBI" id="CHEBI:90779"/>
        <dbReference type="EC" id="2.5.1.18"/>
    </reaction>
</comment>
<comment type="similarity">
    <text evidence="11">Belongs to the GST superfamily.</text>
</comment>
<dbReference type="InterPro" id="IPR004045">
    <property type="entry name" value="Glutathione_S-Trfase_N"/>
</dbReference>
<proteinExistence type="inferred from homology"/>
<dbReference type="GO" id="GO:0004364">
    <property type="term" value="F:glutathione transferase activity"/>
    <property type="evidence" value="ECO:0007669"/>
    <property type="project" value="UniProtKB-EC"/>
</dbReference>
<dbReference type="PROSITE" id="PS50404">
    <property type="entry name" value="GST_NTER"/>
    <property type="match status" value="1"/>
</dbReference>
<evidence type="ECO:0000313" key="14">
    <source>
        <dbReference type="EMBL" id="JAG94537.1"/>
    </source>
</evidence>
<dbReference type="SFLD" id="SFLDG01152">
    <property type="entry name" value="Main.3:_Omega-_and_Tau-like"/>
    <property type="match status" value="1"/>
</dbReference>
<dbReference type="EC" id="1.20.4.2" evidence="3"/>
<evidence type="ECO:0000256" key="9">
    <source>
        <dbReference type="ARBA" id="ARBA00048353"/>
    </source>
</evidence>
<dbReference type="Gene3D" id="1.20.1050.10">
    <property type="match status" value="1"/>
</dbReference>
<name>A0A0D6QSL5_ARACU</name>
<dbReference type="EC" id="2.5.1.18" evidence="2"/>
<dbReference type="Pfam" id="PF02798">
    <property type="entry name" value="GST_N"/>
    <property type="match status" value="1"/>
</dbReference>
<dbReference type="PANTHER" id="PTHR11260">
    <property type="entry name" value="GLUTATHIONE S-TRANSFERASE, GST, SUPERFAMILY, GST DOMAIN CONTAINING"/>
    <property type="match status" value="1"/>
</dbReference>
<dbReference type="PROSITE" id="PS50405">
    <property type="entry name" value="GST_CTER"/>
    <property type="match status" value="1"/>
</dbReference>
<evidence type="ECO:0000256" key="3">
    <source>
        <dbReference type="ARBA" id="ARBA00013060"/>
    </source>
</evidence>
<comment type="catalytic activity">
    <reaction evidence="9">
        <text>methylarsonate + 2 glutathione + H(+) = methylarsonous acid + glutathione disulfide + H2O</text>
        <dbReference type="Rhea" id="RHEA:15969"/>
        <dbReference type="ChEBI" id="CHEBI:15377"/>
        <dbReference type="ChEBI" id="CHEBI:15378"/>
        <dbReference type="ChEBI" id="CHEBI:17826"/>
        <dbReference type="ChEBI" id="CHEBI:33409"/>
        <dbReference type="ChEBI" id="CHEBI:57925"/>
        <dbReference type="ChEBI" id="CHEBI:58297"/>
        <dbReference type="EC" id="1.20.4.2"/>
    </reaction>
</comment>
<dbReference type="SUPFAM" id="SSF47616">
    <property type="entry name" value="GST C-terminal domain-like"/>
    <property type="match status" value="1"/>
</dbReference>
<dbReference type="InterPro" id="IPR036249">
    <property type="entry name" value="Thioredoxin-like_sf"/>
</dbReference>
<organism evidence="14">
    <name type="scientific">Araucaria cunninghamii</name>
    <name type="common">Hoop pine</name>
    <name type="synonym">Moreton Bay pine</name>
    <dbReference type="NCBI Taxonomy" id="56994"/>
    <lineage>
        <taxon>Eukaryota</taxon>
        <taxon>Viridiplantae</taxon>
        <taxon>Streptophyta</taxon>
        <taxon>Embryophyta</taxon>
        <taxon>Tracheophyta</taxon>
        <taxon>Spermatophyta</taxon>
        <taxon>Pinopsida</taxon>
        <taxon>Pinidae</taxon>
        <taxon>Conifers II</taxon>
        <taxon>Araucariales</taxon>
        <taxon>Araucariaceae</taxon>
        <taxon>Araucaria</taxon>
    </lineage>
</organism>
<dbReference type="SFLD" id="SFLDS00019">
    <property type="entry name" value="Glutathione_Transferase_(cytos"/>
    <property type="match status" value="1"/>
</dbReference>
<dbReference type="CDD" id="cd03058">
    <property type="entry name" value="GST_N_Tau"/>
    <property type="match status" value="1"/>
</dbReference>
<dbReference type="InterPro" id="IPR040079">
    <property type="entry name" value="Glutathione_S-Trfase"/>
</dbReference>
<dbReference type="InterPro" id="IPR005442">
    <property type="entry name" value="GST_omega"/>
</dbReference>
<dbReference type="InterPro" id="IPR045074">
    <property type="entry name" value="GST_C_Tau"/>
</dbReference>
<evidence type="ECO:0000256" key="2">
    <source>
        <dbReference type="ARBA" id="ARBA00012452"/>
    </source>
</evidence>
<dbReference type="GO" id="GO:0005737">
    <property type="term" value="C:cytoplasm"/>
    <property type="evidence" value="ECO:0007669"/>
    <property type="project" value="InterPro"/>
</dbReference>
<evidence type="ECO:0000256" key="7">
    <source>
        <dbReference type="ARBA" id="ARBA00032681"/>
    </source>
</evidence>
<dbReference type="SUPFAM" id="SSF52833">
    <property type="entry name" value="Thioredoxin-like"/>
    <property type="match status" value="1"/>
</dbReference>
<feature type="domain" description="GST C-terminal" evidence="13">
    <location>
        <begin position="95"/>
        <end position="227"/>
    </location>
</feature>
<dbReference type="AlphaFoldDB" id="A0A0D6QSL5"/>
<dbReference type="InterPro" id="IPR036282">
    <property type="entry name" value="Glutathione-S-Trfase_C_sf"/>
</dbReference>
<sequence>MSMHEEIVKVFKLWVSPYANRVLIALEELGVPYETQEEDMDNKSRDLLEANPIYKQVPVMIHNGKPLPQSLIILEYIHDTWCASSSAATTLLPTDPYEKAIARFWADFIDDKFWKAGWRTVTSKGEAQEEAKKEFVESFLLIEEALQKISGGKPYFGGDKFGYLDIVFVPYTCMWPGAEIIGDIKIPYDRCPHLSAWIQLVSQRDSVKKILPAQEVVLEYFEMKRKQALSTSN</sequence>
<evidence type="ECO:0000256" key="1">
    <source>
        <dbReference type="ARBA" id="ARBA00012436"/>
    </source>
</evidence>
<dbReference type="PRINTS" id="PR01625">
    <property type="entry name" value="GSTRNSFRASEO"/>
</dbReference>